<evidence type="ECO:0000256" key="3">
    <source>
        <dbReference type="ARBA" id="ARBA00022692"/>
    </source>
</evidence>
<dbReference type="PROSITE" id="PS50111">
    <property type="entry name" value="CHEMOTAXIS_TRANSDUC_2"/>
    <property type="match status" value="1"/>
</dbReference>
<evidence type="ECO:0000256" key="4">
    <source>
        <dbReference type="ARBA" id="ARBA00022989"/>
    </source>
</evidence>
<evidence type="ECO:0000256" key="10">
    <source>
        <dbReference type="SAM" id="Phobius"/>
    </source>
</evidence>
<dbReference type="InterPro" id="IPR003660">
    <property type="entry name" value="HAMP_dom"/>
</dbReference>
<dbReference type="Pfam" id="PF17203">
    <property type="entry name" value="sCache_3_2"/>
    <property type="match status" value="1"/>
</dbReference>
<dbReference type="Proteomes" id="UP001056429">
    <property type="component" value="Unassembled WGS sequence"/>
</dbReference>
<dbReference type="Gene3D" id="1.10.287.950">
    <property type="entry name" value="Methyl-accepting chemotaxis protein"/>
    <property type="match status" value="1"/>
</dbReference>
<evidence type="ECO:0000256" key="9">
    <source>
        <dbReference type="SAM" id="MobiDB-lite"/>
    </source>
</evidence>
<keyword evidence="6 8" id="KW-0807">Transducer</keyword>
<dbReference type="PANTHER" id="PTHR32089:SF112">
    <property type="entry name" value="LYSOZYME-LIKE PROTEIN-RELATED"/>
    <property type="match status" value="1"/>
</dbReference>
<keyword evidence="3 10" id="KW-0812">Transmembrane</keyword>
<dbReference type="RefSeq" id="WP_250857496.1">
    <property type="nucleotide sequence ID" value="NZ_JAGSOJ010000001.1"/>
</dbReference>
<keyword evidence="2" id="KW-1003">Cell membrane</keyword>
<evidence type="ECO:0000256" key="6">
    <source>
        <dbReference type="ARBA" id="ARBA00023224"/>
    </source>
</evidence>
<dbReference type="GO" id="GO:0007165">
    <property type="term" value="P:signal transduction"/>
    <property type="evidence" value="ECO:0007669"/>
    <property type="project" value="UniProtKB-KW"/>
</dbReference>
<dbReference type="PANTHER" id="PTHR32089">
    <property type="entry name" value="METHYL-ACCEPTING CHEMOTAXIS PROTEIN MCPB"/>
    <property type="match status" value="1"/>
</dbReference>
<dbReference type="InterPro" id="IPR029151">
    <property type="entry name" value="Sensor-like_sf"/>
</dbReference>
<dbReference type="InterPro" id="IPR004089">
    <property type="entry name" value="MCPsignal_dom"/>
</dbReference>
<dbReference type="Pfam" id="PF00015">
    <property type="entry name" value="MCPsignal"/>
    <property type="match status" value="1"/>
</dbReference>
<evidence type="ECO:0000256" key="5">
    <source>
        <dbReference type="ARBA" id="ARBA00023136"/>
    </source>
</evidence>
<dbReference type="SUPFAM" id="SSF58104">
    <property type="entry name" value="Methyl-accepting chemotaxis protein (MCP) signaling domain"/>
    <property type="match status" value="1"/>
</dbReference>
<keyword evidence="14" id="KW-1185">Reference proteome</keyword>
<feature type="region of interest" description="Disordered" evidence="9">
    <location>
        <begin position="1"/>
        <end position="20"/>
    </location>
</feature>
<reference evidence="13" key="2">
    <citation type="submission" date="2021-04" db="EMBL/GenBank/DDBJ databases">
        <authorList>
            <person name="Dong X."/>
        </authorList>
    </citation>
    <scope>NUCLEOTIDE SEQUENCE</scope>
    <source>
        <strain evidence="13">ZWT</strain>
    </source>
</reference>
<feature type="domain" description="Methyl-accepting transducer" evidence="11">
    <location>
        <begin position="405"/>
        <end position="662"/>
    </location>
</feature>
<dbReference type="SUPFAM" id="SSF103190">
    <property type="entry name" value="Sensory domain-like"/>
    <property type="match status" value="1"/>
</dbReference>
<organism evidence="13 14">
    <name type="scientific">Oceanirhabdus seepicola</name>
    <dbReference type="NCBI Taxonomy" id="2828781"/>
    <lineage>
        <taxon>Bacteria</taxon>
        <taxon>Bacillati</taxon>
        <taxon>Bacillota</taxon>
        <taxon>Clostridia</taxon>
        <taxon>Eubacteriales</taxon>
        <taxon>Clostridiaceae</taxon>
        <taxon>Oceanirhabdus</taxon>
    </lineage>
</organism>
<dbReference type="EMBL" id="JAGSOJ010000001">
    <property type="protein sequence ID" value="MCM1988624.1"/>
    <property type="molecule type" value="Genomic_DNA"/>
</dbReference>
<comment type="caution">
    <text evidence="13">The sequence shown here is derived from an EMBL/GenBank/DDBJ whole genome shotgun (WGS) entry which is preliminary data.</text>
</comment>
<protein>
    <submittedName>
        <fullName evidence="13">Methyl-accepting chemotaxis protein</fullName>
    </submittedName>
</protein>
<reference evidence="13" key="1">
    <citation type="journal article" date="2021" name="mSystems">
        <title>Bacteria and Archaea Synergistically Convert Glycine Betaine to Biogenic Methane in the Formosa Cold Seep of the South China Sea.</title>
        <authorList>
            <person name="Li L."/>
            <person name="Zhang W."/>
            <person name="Zhang S."/>
            <person name="Song L."/>
            <person name="Sun Q."/>
            <person name="Zhang H."/>
            <person name="Xiang H."/>
            <person name="Dong X."/>
        </authorList>
    </citation>
    <scope>NUCLEOTIDE SEQUENCE</scope>
    <source>
        <strain evidence="13">ZWT</strain>
    </source>
</reference>
<accession>A0A9J6NZP4</accession>
<evidence type="ECO:0000259" key="11">
    <source>
        <dbReference type="PROSITE" id="PS50111"/>
    </source>
</evidence>
<name>A0A9J6NZP4_9CLOT</name>
<feature type="transmembrane region" description="Helical" evidence="10">
    <location>
        <begin position="29"/>
        <end position="53"/>
    </location>
</feature>
<comment type="similarity">
    <text evidence="7">Belongs to the methyl-accepting chemotaxis (MCP) protein family.</text>
</comment>
<keyword evidence="4 10" id="KW-1133">Transmembrane helix</keyword>
<gene>
    <name evidence="13" type="ORF">KDK92_02655</name>
</gene>
<evidence type="ECO:0000256" key="1">
    <source>
        <dbReference type="ARBA" id="ARBA00004651"/>
    </source>
</evidence>
<feature type="compositionally biased region" description="Basic residues" evidence="9">
    <location>
        <begin position="1"/>
        <end position="12"/>
    </location>
</feature>
<comment type="subcellular location">
    <subcellularLocation>
        <location evidence="1">Cell membrane</location>
        <topology evidence="1">Multi-pass membrane protein</topology>
    </subcellularLocation>
</comment>
<dbReference type="Gene3D" id="3.30.450.20">
    <property type="entry name" value="PAS domain"/>
    <property type="match status" value="1"/>
</dbReference>
<evidence type="ECO:0000256" key="8">
    <source>
        <dbReference type="PROSITE-ProRule" id="PRU00284"/>
    </source>
</evidence>
<evidence type="ECO:0000256" key="2">
    <source>
        <dbReference type="ARBA" id="ARBA00022475"/>
    </source>
</evidence>
<dbReference type="PROSITE" id="PS50885">
    <property type="entry name" value="HAMP"/>
    <property type="match status" value="1"/>
</dbReference>
<keyword evidence="5 10" id="KW-0472">Membrane</keyword>
<dbReference type="AlphaFoldDB" id="A0A9J6NZP4"/>
<dbReference type="SMART" id="SM00283">
    <property type="entry name" value="MA"/>
    <property type="match status" value="1"/>
</dbReference>
<feature type="transmembrane region" description="Helical" evidence="10">
    <location>
        <begin position="308"/>
        <end position="334"/>
    </location>
</feature>
<feature type="domain" description="HAMP" evidence="12">
    <location>
        <begin position="331"/>
        <end position="386"/>
    </location>
</feature>
<evidence type="ECO:0000259" key="12">
    <source>
        <dbReference type="PROSITE" id="PS50885"/>
    </source>
</evidence>
<dbReference type="GO" id="GO:0005886">
    <property type="term" value="C:plasma membrane"/>
    <property type="evidence" value="ECO:0007669"/>
    <property type="project" value="UniProtKB-SubCell"/>
</dbReference>
<sequence>MKKTKNGKKRNGREKEEKRKKTKSIKIRLVIIPLLVVSLTIIGIGTATAYLGVTSLINQMQYDSMDEIVQITQRMNDNNRLLKNINEMLDDKLMVSGRMVLNNQEKLSNDYLSELMKNLEVDVINFFDESGKIIYSTKVNYIGWKAPEGHEVYDFLTSDKVEFTESIRKDSESNNYYKYGYVRNQDGSFIQTGISANKIQALTDKFNYQSIVENLGEKEDIVYALVIDKNLKAIAHSNSDRVGRELTDIGSKTAAVDGKNYASNYKYEAEDVWVYDVLVPLIIDGEHVGAVNVGLSMDQVGAIILQNVYTIASMGVIAILILGFILYVSSNYAVKILVRLKKILGYMASGDFSNEVSNDLIIKRDEFGEITNAIEDMRKSINGMIHSIADKSQQVTASSQELSAISEQSATAANGVARTIEEISKGATEQAKATESGVTDIGILSEQIEKNQNDISELNVTVDQVSELKNEGFEILKVLVEKNKVSSEATKQVNDIIMETNNSAQKIETASLMIKNIADQTNLLALNAAIEAARAGESGRGFAVVADEVKNLAEESNNFTNEITEIIQGLLSKTQDAVARTQEISSISDIQTENIKNTNAKFEGIANAIDTLKGIIENLNLSGEEMKKMQEQIIDVMENLSAISEENATGTQEASASVEEQTASMNEIAESSEFLGVLAEEMQKGIEKFKY</sequence>
<dbReference type="InterPro" id="IPR033463">
    <property type="entry name" value="sCache_3"/>
</dbReference>
<evidence type="ECO:0000313" key="13">
    <source>
        <dbReference type="EMBL" id="MCM1988624.1"/>
    </source>
</evidence>
<evidence type="ECO:0000256" key="7">
    <source>
        <dbReference type="ARBA" id="ARBA00029447"/>
    </source>
</evidence>
<evidence type="ECO:0000313" key="14">
    <source>
        <dbReference type="Proteomes" id="UP001056429"/>
    </source>
</evidence>
<proteinExistence type="inferred from homology"/>